<dbReference type="InParanoid" id="I7MH14"/>
<keyword evidence="2" id="KW-1185">Reference proteome</keyword>
<dbReference type="KEGG" id="tet:TTHERM_00420800"/>
<evidence type="ECO:0000313" key="1">
    <source>
        <dbReference type="EMBL" id="EAR85672.1"/>
    </source>
</evidence>
<dbReference type="AlphaFoldDB" id="I7MH14"/>
<dbReference type="HOGENOM" id="CLU_964675_0_0_1"/>
<dbReference type="RefSeq" id="XP_001033335.1">
    <property type="nucleotide sequence ID" value="XM_001033335.3"/>
</dbReference>
<name>I7MH14_TETTS</name>
<organism evidence="1 2">
    <name type="scientific">Tetrahymena thermophila (strain SB210)</name>
    <dbReference type="NCBI Taxonomy" id="312017"/>
    <lineage>
        <taxon>Eukaryota</taxon>
        <taxon>Sar</taxon>
        <taxon>Alveolata</taxon>
        <taxon>Ciliophora</taxon>
        <taxon>Intramacronucleata</taxon>
        <taxon>Oligohymenophorea</taxon>
        <taxon>Hymenostomatida</taxon>
        <taxon>Tetrahymenina</taxon>
        <taxon>Tetrahymenidae</taxon>
        <taxon>Tetrahymena</taxon>
    </lineage>
</organism>
<dbReference type="GeneID" id="7831474"/>
<proteinExistence type="predicted"/>
<dbReference type="EMBL" id="GG662536">
    <property type="protein sequence ID" value="EAR85672.1"/>
    <property type="molecule type" value="Genomic_DNA"/>
</dbReference>
<gene>
    <name evidence="1" type="ORF">TTHERM_00420800</name>
</gene>
<sequence length="289" mass="33129">MGSCVGKQDNGATSMKQLNKISNQLLKARRIMFRFLKASDKIEQKLEKIDAKADMQLIQKQMEQYEGQYDYQSFINSFDILTQIIQRSKNIIQNAYKNQKNLENIKVKSIIEQLNQYLSIFVLETSEDYQGDEGRPCDQDSPQNNISPQQLIQEFSKNQQSENLNKPSLIAQQSINEIHGLSNNTQQINPRMNSKSLGVANTTCILKDDTMACPQRKRGASTKASSKITQNMDLNSIDLLDYNKNSSIINRQRNPSRQKSYTVYVIDGQIKIQQQLTRIDLITSDSQIY</sequence>
<dbReference type="Proteomes" id="UP000009168">
    <property type="component" value="Unassembled WGS sequence"/>
</dbReference>
<protein>
    <submittedName>
        <fullName evidence="1">Uncharacterized protein</fullName>
    </submittedName>
</protein>
<evidence type="ECO:0000313" key="2">
    <source>
        <dbReference type="Proteomes" id="UP000009168"/>
    </source>
</evidence>
<reference evidence="2" key="1">
    <citation type="journal article" date="2006" name="PLoS Biol.">
        <title>Macronuclear genome sequence of the ciliate Tetrahymena thermophila, a model eukaryote.</title>
        <authorList>
            <person name="Eisen J.A."/>
            <person name="Coyne R.S."/>
            <person name="Wu M."/>
            <person name="Wu D."/>
            <person name="Thiagarajan M."/>
            <person name="Wortman J.R."/>
            <person name="Badger J.H."/>
            <person name="Ren Q."/>
            <person name="Amedeo P."/>
            <person name="Jones K.M."/>
            <person name="Tallon L.J."/>
            <person name="Delcher A.L."/>
            <person name="Salzberg S.L."/>
            <person name="Silva J.C."/>
            <person name="Haas B.J."/>
            <person name="Majoros W.H."/>
            <person name="Farzad M."/>
            <person name="Carlton J.M."/>
            <person name="Smith R.K. Jr."/>
            <person name="Garg J."/>
            <person name="Pearlman R.E."/>
            <person name="Karrer K.M."/>
            <person name="Sun L."/>
            <person name="Manning G."/>
            <person name="Elde N.C."/>
            <person name="Turkewitz A.P."/>
            <person name="Asai D.J."/>
            <person name="Wilkes D.E."/>
            <person name="Wang Y."/>
            <person name="Cai H."/>
            <person name="Collins K."/>
            <person name="Stewart B.A."/>
            <person name="Lee S.R."/>
            <person name="Wilamowska K."/>
            <person name="Weinberg Z."/>
            <person name="Ruzzo W.L."/>
            <person name="Wloga D."/>
            <person name="Gaertig J."/>
            <person name="Frankel J."/>
            <person name="Tsao C.-C."/>
            <person name="Gorovsky M.A."/>
            <person name="Keeling P.J."/>
            <person name="Waller R.F."/>
            <person name="Patron N.J."/>
            <person name="Cherry J.M."/>
            <person name="Stover N.A."/>
            <person name="Krieger C.J."/>
            <person name="del Toro C."/>
            <person name="Ryder H.F."/>
            <person name="Williamson S.C."/>
            <person name="Barbeau R.A."/>
            <person name="Hamilton E.P."/>
            <person name="Orias E."/>
        </authorList>
    </citation>
    <scope>NUCLEOTIDE SEQUENCE [LARGE SCALE GENOMIC DNA]</scope>
    <source>
        <strain evidence="2">SB210</strain>
    </source>
</reference>
<accession>I7MH14</accession>